<feature type="compositionally biased region" description="Basic and acidic residues" evidence="1">
    <location>
        <begin position="864"/>
        <end position="889"/>
    </location>
</feature>
<feature type="compositionally biased region" description="Polar residues" evidence="1">
    <location>
        <begin position="338"/>
        <end position="348"/>
    </location>
</feature>
<dbReference type="Proteomes" id="UP000829720">
    <property type="component" value="Unassembled WGS sequence"/>
</dbReference>
<feature type="compositionally biased region" description="Polar residues" evidence="1">
    <location>
        <begin position="781"/>
        <end position="797"/>
    </location>
</feature>
<feature type="region of interest" description="Disordered" evidence="1">
    <location>
        <begin position="1009"/>
        <end position="1043"/>
    </location>
</feature>
<protein>
    <recommendedName>
        <fullName evidence="4">NHS-like protein 2</fullName>
    </recommendedName>
</protein>
<dbReference type="InterPro" id="IPR024845">
    <property type="entry name" value="NHS-like"/>
</dbReference>
<evidence type="ECO:0008006" key="4">
    <source>
        <dbReference type="Google" id="ProtNLM"/>
    </source>
</evidence>
<dbReference type="EMBL" id="JAERUA010000002">
    <property type="protein sequence ID" value="KAI1902604.1"/>
    <property type="molecule type" value="Genomic_DNA"/>
</dbReference>
<dbReference type="PANTHER" id="PTHR23039:SF2">
    <property type="entry name" value="NHS-LIKE PROTEIN 2"/>
    <property type="match status" value="1"/>
</dbReference>
<dbReference type="Pfam" id="PF15273">
    <property type="entry name" value="NHS"/>
    <property type="match status" value="2"/>
</dbReference>
<feature type="compositionally biased region" description="Low complexity" evidence="1">
    <location>
        <begin position="165"/>
        <end position="176"/>
    </location>
</feature>
<sequence>MPFCKRIIAPKNLCKTDTTRQQVIFTDLADVCGFALCSVLRQLSDLSRQSVSILEDLEGELASVYLRSRTLESKVISLQKHISTLATKPPPLTTTNLDSESKRTGHFRSSWQQHVNVLGSWSRPECVQDLHRDAQLNLQRLLQEFGEQLYDHTATGPTFGQPCPQGQEETSQSQSGAANSHHNGPDQGCLPVSQQGCAEEPAPVGVLGGEFSSRNPDQPRQPPPVPEKPRWLLRPFTPAYLVLTDGTGEGGLSKEASCQRILTPFSETAGRSIPLRRAYSDLTQEEPPSVRSASEMVENMTLLCTSWNGPRDSTFCPIWSESFSPFLLDPGPEAALTPHSSHLPSRVSQAGPRPSVSSGSPSGSFASVTMETSAGIQRGVSMAGGGEGRALRADGTWRRQRPVSMPAGSLSSAESLCPGIQEVEDDSLLHPSSGSEEGGSPGGPVSPVSPLEGQTRERSRSISLRKLKKKPQPPERSVSLGKRGDEERAKAHTRPKSLCLPRDLHGSLPPDVILSASQRPNPPDTTPSVAKTAAAGGLDSNLPSQSKSNHRALSTDGAAAGTTGTELTNTQGIAESLPSPSSSSQNSPSQLSPQSKTSPLKPPQLMSPSSGYSSLSDPPTPVVPTSAVMGPSPLGCRMRPKVPERKSSLQPSTARERATRVRLSCELPLTSHADPPSVKPKPKVNRRHSDSSATISSLVLPKKLAHGQVPMPLVTETDLRNVHLRSIGYSEPESGPEGSSHAIQEERSQEIDCSPVRMSSQKIKPPIAAKPHLPKRPLSLVLSTAPSIESPPTSPTDQPRPKPKRPLSMVVNRTPSSESPPTSATPTDQPLPQGNIHKLLRKAKSKKSQAPAPPNQNGAQNPHASDHQQEAGQSDRRSLDGSEKCDTNRKLPSRISISCLAELERKQSKMPPPVSRKPSFVLLPVNGIDAGKPGELKGAEVLLDSSDRENTSIRREKVSSVDLQVKAACPEGVELSQDGTEDDYDDVFVSSPAPHPTEDLFAKIHRSKRKVLGRKEPSDSFGSRQNLAKAESLNGASKTSSRNNTFMAMLQKKSCRSAPAARLSATEMLQSTKPLARQVIDWPLPDTDPVGCAKTPN</sequence>
<reference evidence="2" key="1">
    <citation type="submission" date="2021-01" db="EMBL/GenBank/DDBJ databases">
        <authorList>
            <person name="Zahm M."/>
            <person name="Roques C."/>
            <person name="Cabau C."/>
            <person name="Klopp C."/>
            <person name="Donnadieu C."/>
            <person name="Jouanno E."/>
            <person name="Lampietro C."/>
            <person name="Louis A."/>
            <person name="Herpin A."/>
            <person name="Echchiki A."/>
            <person name="Berthelot C."/>
            <person name="Parey E."/>
            <person name="Roest-Crollius H."/>
            <person name="Braasch I."/>
            <person name="Postlethwait J."/>
            <person name="Bobe J."/>
            <person name="Montfort J."/>
            <person name="Bouchez O."/>
            <person name="Begum T."/>
            <person name="Mejri S."/>
            <person name="Adams A."/>
            <person name="Chen W.-J."/>
            <person name="Guiguen Y."/>
        </authorList>
    </citation>
    <scope>NUCLEOTIDE SEQUENCE</scope>
    <source>
        <tissue evidence="2">Blood</tissue>
    </source>
</reference>
<keyword evidence="3" id="KW-1185">Reference proteome</keyword>
<dbReference type="AlphaFoldDB" id="A0A8T3E3P5"/>
<name>A0A8T3E3P5_9TELE</name>
<dbReference type="GO" id="GO:0030154">
    <property type="term" value="P:cell differentiation"/>
    <property type="evidence" value="ECO:0007669"/>
    <property type="project" value="TreeGrafter"/>
</dbReference>
<feature type="region of interest" description="Disordered" evidence="1">
    <location>
        <begin position="725"/>
        <end position="893"/>
    </location>
</feature>
<accession>A0A8T3E3P5</accession>
<feature type="compositionally biased region" description="Low complexity" evidence="1">
    <location>
        <begin position="814"/>
        <end position="827"/>
    </location>
</feature>
<feature type="region of interest" description="Disordered" evidence="1">
    <location>
        <begin position="972"/>
        <end position="997"/>
    </location>
</feature>
<dbReference type="OrthoDB" id="8879562at2759"/>
<feature type="compositionally biased region" description="Polar residues" evidence="1">
    <location>
        <begin position="365"/>
        <end position="375"/>
    </location>
</feature>
<feature type="region of interest" description="Disordered" evidence="1">
    <location>
        <begin position="152"/>
        <end position="231"/>
    </location>
</feature>
<feature type="compositionally biased region" description="Low complexity" evidence="1">
    <location>
        <begin position="730"/>
        <end position="740"/>
    </location>
</feature>
<comment type="caution">
    <text evidence="2">The sequence shown here is derived from an EMBL/GenBank/DDBJ whole genome shotgun (WGS) entry which is preliminary data.</text>
</comment>
<feature type="region of interest" description="Disordered" evidence="1">
    <location>
        <begin position="335"/>
        <end position="695"/>
    </location>
</feature>
<feature type="compositionally biased region" description="Low complexity" evidence="1">
    <location>
        <begin position="351"/>
        <end position="364"/>
    </location>
</feature>
<feature type="compositionally biased region" description="Low complexity" evidence="1">
    <location>
        <begin position="576"/>
        <end position="595"/>
    </location>
</feature>
<dbReference type="PANTHER" id="PTHR23039">
    <property type="entry name" value="NANCE-HORAN SYNDROME PROTEIN"/>
    <property type="match status" value="1"/>
</dbReference>
<evidence type="ECO:0000313" key="3">
    <source>
        <dbReference type="Proteomes" id="UP000829720"/>
    </source>
</evidence>
<gene>
    <name evidence="2" type="ORF">AGOR_G00017640</name>
</gene>
<feature type="compositionally biased region" description="Basic residues" evidence="1">
    <location>
        <begin position="838"/>
        <end position="847"/>
    </location>
</feature>
<evidence type="ECO:0000256" key="1">
    <source>
        <dbReference type="SAM" id="MobiDB-lite"/>
    </source>
</evidence>
<proteinExistence type="predicted"/>
<evidence type="ECO:0000313" key="2">
    <source>
        <dbReference type="EMBL" id="KAI1902604.1"/>
    </source>
</evidence>
<feature type="compositionally biased region" description="Polar residues" evidence="1">
    <location>
        <begin position="1034"/>
        <end position="1043"/>
    </location>
</feature>
<organism evidence="2 3">
    <name type="scientific">Albula goreensis</name>
    <dbReference type="NCBI Taxonomy" id="1534307"/>
    <lineage>
        <taxon>Eukaryota</taxon>
        <taxon>Metazoa</taxon>
        <taxon>Chordata</taxon>
        <taxon>Craniata</taxon>
        <taxon>Vertebrata</taxon>
        <taxon>Euteleostomi</taxon>
        <taxon>Actinopterygii</taxon>
        <taxon>Neopterygii</taxon>
        <taxon>Teleostei</taxon>
        <taxon>Albuliformes</taxon>
        <taxon>Albulidae</taxon>
        <taxon>Albula</taxon>
    </lineage>
</organism>
<dbReference type="Gene3D" id="1.20.5.340">
    <property type="match status" value="1"/>
</dbReference>
<feature type="compositionally biased region" description="Low complexity" evidence="1">
    <location>
        <begin position="607"/>
        <end position="617"/>
    </location>
</feature>